<feature type="transmembrane region" description="Helical" evidence="1">
    <location>
        <begin position="20"/>
        <end position="41"/>
    </location>
</feature>
<keyword evidence="1" id="KW-0472">Membrane</keyword>
<dbReference type="Pfam" id="PF00990">
    <property type="entry name" value="GGDEF"/>
    <property type="match status" value="1"/>
</dbReference>
<gene>
    <name evidence="3" type="ORF">V474_23725</name>
</gene>
<dbReference type="OrthoDB" id="9812260at2"/>
<feature type="transmembrane region" description="Helical" evidence="1">
    <location>
        <begin position="142"/>
        <end position="160"/>
    </location>
</feature>
<dbReference type="PATRIC" id="fig|1114963.3.peg.3593"/>
<feature type="transmembrane region" description="Helical" evidence="1">
    <location>
        <begin position="93"/>
        <end position="111"/>
    </location>
</feature>
<sequence length="369" mass="39175">MTQSDALSDKVYVELIRSLYANVLPSKIMLGITGLYVSLIGRSRGDWLLWAIGLAAFAACALRVGITVSLRARAMTAALDRTAARKLELSYSVPYYLYSVLLGALGGYVFAGADQSAQMLTVCVLMGYCAGVATGTGLRPMIAIPSIVMAIGPAIVMSALRLEPVHAGMSVIALAFLIGGAQSVLAQHRLVMTEIGKRLTSVSLARRDGLTALPNRLALREYFDENASLLGAGSVVAVHYLDLDGFKPVNDRYGHAAGDELLAAVAERLRGAVRAGDIVARLGGDEFGIVQFGLNRHEEAELLARRIIAAIAQPFQIGADDISISACVGTVVSSESGTDLETLLRNADEKLYQAKRERPGAPQVLTSIL</sequence>
<dbReference type="Gene3D" id="3.30.70.270">
    <property type="match status" value="1"/>
</dbReference>
<dbReference type="InterPro" id="IPR052163">
    <property type="entry name" value="DGC-Regulatory_Protein"/>
</dbReference>
<feature type="domain" description="GGDEF" evidence="2">
    <location>
        <begin position="234"/>
        <end position="369"/>
    </location>
</feature>
<dbReference type="Proteomes" id="UP000052268">
    <property type="component" value="Unassembled WGS sequence"/>
</dbReference>
<evidence type="ECO:0000313" key="4">
    <source>
        <dbReference type="Proteomes" id="UP000052268"/>
    </source>
</evidence>
<dbReference type="CDD" id="cd01949">
    <property type="entry name" value="GGDEF"/>
    <property type="match status" value="1"/>
</dbReference>
<keyword evidence="1" id="KW-1133">Transmembrane helix</keyword>
<dbReference type="PANTHER" id="PTHR46663">
    <property type="entry name" value="DIGUANYLATE CYCLASE DGCT-RELATED"/>
    <property type="match status" value="1"/>
</dbReference>
<accession>A0A0J8ABP4</accession>
<organism evidence="3 4">
    <name type="scientific">Novosphingobium barchaimii LL02</name>
    <dbReference type="NCBI Taxonomy" id="1114963"/>
    <lineage>
        <taxon>Bacteria</taxon>
        <taxon>Pseudomonadati</taxon>
        <taxon>Pseudomonadota</taxon>
        <taxon>Alphaproteobacteria</taxon>
        <taxon>Sphingomonadales</taxon>
        <taxon>Sphingomonadaceae</taxon>
        <taxon>Novosphingobium</taxon>
    </lineage>
</organism>
<evidence type="ECO:0000256" key="1">
    <source>
        <dbReference type="SAM" id="Phobius"/>
    </source>
</evidence>
<keyword evidence="1" id="KW-0812">Transmembrane</keyword>
<dbReference type="EMBL" id="JACU01000008">
    <property type="protein sequence ID" value="KMS52570.1"/>
    <property type="molecule type" value="Genomic_DNA"/>
</dbReference>
<dbReference type="InterPro" id="IPR043128">
    <property type="entry name" value="Rev_trsase/Diguanyl_cyclase"/>
</dbReference>
<reference evidence="3 4" key="1">
    <citation type="journal article" date="2015" name="G3 (Bethesda)">
        <title>Insights into Ongoing Evolution of the Hexachlorocyclohexane Catabolic Pathway from Comparative Genomics of Ten Sphingomonadaceae Strains.</title>
        <authorList>
            <person name="Pearce S.L."/>
            <person name="Oakeshott J.G."/>
            <person name="Pandey G."/>
        </authorList>
    </citation>
    <scope>NUCLEOTIDE SEQUENCE [LARGE SCALE GENOMIC DNA]</scope>
    <source>
        <strain evidence="3 4">LL02</strain>
    </source>
</reference>
<dbReference type="PROSITE" id="PS50887">
    <property type="entry name" value="GGDEF"/>
    <property type="match status" value="1"/>
</dbReference>
<evidence type="ECO:0000259" key="2">
    <source>
        <dbReference type="PROSITE" id="PS50887"/>
    </source>
</evidence>
<keyword evidence="4" id="KW-1185">Reference proteome</keyword>
<proteinExistence type="predicted"/>
<dbReference type="InterPro" id="IPR029787">
    <property type="entry name" value="Nucleotide_cyclase"/>
</dbReference>
<dbReference type="InterPro" id="IPR000160">
    <property type="entry name" value="GGDEF_dom"/>
</dbReference>
<dbReference type="RefSeq" id="WP_059152655.1">
    <property type="nucleotide sequence ID" value="NZ_KQ130456.1"/>
</dbReference>
<dbReference type="SUPFAM" id="SSF55073">
    <property type="entry name" value="Nucleotide cyclase"/>
    <property type="match status" value="1"/>
</dbReference>
<feature type="transmembrane region" description="Helical" evidence="1">
    <location>
        <begin position="47"/>
        <end position="72"/>
    </location>
</feature>
<name>A0A0J8ABP4_9SPHN</name>
<protein>
    <submittedName>
        <fullName evidence="3">Diguanylate cyclase</fullName>
    </submittedName>
</protein>
<comment type="caution">
    <text evidence="3">The sequence shown here is derived from an EMBL/GenBank/DDBJ whole genome shotgun (WGS) entry which is preliminary data.</text>
</comment>
<dbReference type="AlphaFoldDB" id="A0A0J8ABP4"/>
<dbReference type="SMART" id="SM00267">
    <property type="entry name" value="GGDEF"/>
    <property type="match status" value="1"/>
</dbReference>
<dbReference type="NCBIfam" id="TIGR00254">
    <property type="entry name" value="GGDEF"/>
    <property type="match status" value="1"/>
</dbReference>
<feature type="transmembrane region" description="Helical" evidence="1">
    <location>
        <begin position="166"/>
        <end position="185"/>
    </location>
</feature>
<evidence type="ECO:0000313" key="3">
    <source>
        <dbReference type="EMBL" id="KMS52570.1"/>
    </source>
</evidence>
<dbReference type="PANTHER" id="PTHR46663:SF2">
    <property type="entry name" value="GGDEF DOMAIN-CONTAINING PROTEIN"/>
    <property type="match status" value="1"/>
</dbReference>